<feature type="compositionally biased region" description="Polar residues" evidence="1">
    <location>
        <begin position="45"/>
        <end position="57"/>
    </location>
</feature>
<accession>A0A834ZJK4</accession>
<feature type="region of interest" description="Disordered" evidence="1">
    <location>
        <begin position="153"/>
        <end position="177"/>
    </location>
</feature>
<reference evidence="2 3" key="1">
    <citation type="submission" date="2020-04" db="EMBL/GenBank/DDBJ databases">
        <title>Plant Genome Project.</title>
        <authorList>
            <person name="Zhang R.-G."/>
        </authorList>
    </citation>
    <scope>NUCLEOTIDE SEQUENCE [LARGE SCALE GENOMIC DNA]</scope>
    <source>
        <strain evidence="2">YNK0</strain>
        <tissue evidence="2">Leaf</tissue>
    </source>
</reference>
<name>A0A834ZJK4_TETSI</name>
<dbReference type="AlphaFoldDB" id="A0A834ZJK4"/>
<feature type="compositionally biased region" description="Low complexity" evidence="1">
    <location>
        <begin position="58"/>
        <end position="81"/>
    </location>
</feature>
<dbReference type="EMBL" id="JABCRI010000003">
    <property type="protein sequence ID" value="KAF8408635.1"/>
    <property type="molecule type" value="Genomic_DNA"/>
</dbReference>
<proteinExistence type="predicted"/>
<feature type="region of interest" description="Disordered" evidence="1">
    <location>
        <begin position="30"/>
        <end position="83"/>
    </location>
</feature>
<dbReference type="Proteomes" id="UP000655225">
    <property type="component" value="Unassembled WGS sequence"/>
</dbReference>
<protein>
    <submittedName>
        <fullName evidence="2">Uncharacterized protein</fullName>
    </submittedName>
</protein>
<evidence type="ECO:0000256" key="1">
    <source>
        <dbReference type="SAM" id="MobiDB-lite"/>
    </source>
</evidence>
<evidence type="ECO:0000313" key="3">
    <source>
        <dbReference type="Proteomes" id="UP000655225"/>
    </source>
</evidence>
<comment type="caution">
    <text evidence="2">The sequence shown here is derived from an EMBL/GenBank/DDBJ whole genome shotgun (WGS) entry which is preliminary data.</text>
</comment>
<evidence type="ECO:0000313" key="2">
    <source>
        <dbReference type="EMBL" id="KAF8408635.1"/>
    </source>
</evidence>
<organism evidence="2 3">
    <name type="scientific">Tetracentron sinense</name>
    <name type="common">Spur-leaf</name>
    <dbReference type="NCBI Taxonomy" id="13715"/>
    <lineage>
        <taxon>Eukaryota</taxon>
        <taxon>Viridiplantae</taxon>
        <taxon>Streptophyta</taxon>
        <taxon>Embryophyta</taxon>
        <taxon>Tracheophyta</taxon>
        <taxon>Spermatophyta</taxon>
        <taxon>Magnoliopsida</taxon>
        <taxon>Trochodendrales</taxon>
        <taxon>Trochodendraceae</taxon>
        <taxon>Tetracentron</taxon>
    </lineage>
</organism>
<sequence>MGMGLSGLLSISSKFLPTIVNILKRLSEEARGHPTPEAPRPPPSLGSQSFRSQTQRLSPVMDSVPDSSVSSTVSSSESSSPLLTHRRAVNVEEAVTWRFKGVRLFFQVGNHAGILEVPFRASPLVKNTISSSNALIRSKHYCPSRAVEAASCHSRVGDEGDAMPPSTDTSHQSTTNSPYAKNDKFFFARVKKRFSIPESVMSDFEYTTVALCSPNLSTRVYLSQFEASLRFLLTPLARNLLIELQLTSGQMHLNFYRLTSKIDEYKRDGYHIGARHILSQYSARKFLRDGGTYYYPMNCSNSSRLIIDPTDTIKYWKSIPLFISREWWDEGGEDVPVDFHPCTSLDRRKAGEFFFDVTLNTVSLDMSSSICCCIKRKQGIFSRKGRNLLPLLVNQADPRPLRPMPPFLLVLLLRQSVLILLLRRLLEQVREEHQATLKLAKELVSCATKEREERLETMASSRGR</sequence>
<dbReference type="OrthoDB" id="1597724at2759"/>
<feature type="compositionally biased region" description="Polar residues" evidence="1">
    <location>
        <begin position="166"/>
        <end position="177"/>
    </location>
</feature>
<keyword evidence="3" id="KW-1185">Reference proteome</keyword>
<gene>
    <name evidence="2" type="ORF">HHK36_004698</name>
</gene>